<dbReference type="PANTHER" id="PTHR32060">
    <property type="entry name" value="TAIL-SPECIFIC PROTEASE"/>
    <property type="match status" value="1"/>
</dbReference>
<evidence type="ECO:0000313" key="2">
    <source>
        <dbReference type="EMBL" id="MBB6499067.1"/>
    </source>
</evidence>
<protein>
    <submittedName>
        <fullName evidence="2">C-terminal processing protease CtpA/Prc</fullName>
    </submittedName>
</protein>
<dbReference type="GO" id="GO:0008236">
    <property type="term" value="F:serine-type peptidase activity"/>
    <property type="evidence" value="ECO:0007669"/>
    <property type="project" value="InterPro"/>
</dbReference>
<dbReference type="GO" id="GO:0004175">
    <property type="term" value="F:endopeptidase activity"/>
    <property type="evidence" value="ECO:0007669"/>
    <property type="project" value="TreeGrafter"/>
</dbReference>
<evidence type="ECO:0000313" key="3">
    <source>
        <dbReference type="Proteomes" id="UP000521017"/>
    </source>
</evidence>
<dbReference type="SUPFAM" id="SSF52096">
    <property type="entry name" value="ClpP/crotonase"/>
    <property type="match status" value="1"/>
</dbReference>
<dbReference type="Gene3D" id="3.90.226.10">
    <property type="entry name" value="2-enoyl-CoA Hydratase, Chain A, domain 1"/>
    <property type="match status" value="1"/>
</dbReference>
<proteinExistence type="predicted"/>
<gene>
    <name evidence="2" type="ORF">HDF25_001208</name>
</gene>
<dbReference type="GO" id="GO:0007165">
    <property type="term" value="P:signal transduction"/>
    <property type="evidence" value="ECO:0007669"/>
    <property type="project" value="TreeGrafter"/>
</dbReference>
<organism evidence="2 3">
    <name type="scientific">Pedobacter cryoconitis</name>
    <dbReference type="NCBI Taxonomy" id="188932"/>
    <lineage>
        <taxon>Bacteria</taxon>
        <taxon>Pseudomonadati</taxon>
        <taxon>Bacteroidota</taxon>
        <taxon>Sphingobacteriia</taxon>
        <taxon>Sphingobacteriales</taxon>
        <taxon>Sphingobacteriaceae</taxon>
        <taxon>Pedobacter</taxon>
    </lineage>
</organism>
<dbReference type="InterPro" id="IPR029045">
    <property type="entry name" value="ClpP/crotonase-like_dom_sf"/>
</dbReference>
<dbReference type="GO" id="GO:0030288">
    <property type="term" value="C:outer membrane-bounded periplasmic space"/>
    <property type="evidence" value="ECO:0007669"/>
    <property type="project" value="TreeGrafter"/>
</dbReference>
<name>A0A7X0MH63_9SPHI</name>
<evidence type="ECO:0000259" key="1">
    <source>
        <dbReference type="SMART" id="SM00245"/>
    </source>
</evidence>
<dbReference type="InterPro" id="IPR005151">
    <property type="entry name" value="Tail-specific_protease"/>
</dbReference>
<accession>A0A7X0MH63</accession>
<feature type="domain" description="Tail specific protease" evidence="1">
    <location>
        <begin position="382"/>
        <end position="586"/>
    </location>
</feature>
<comment type="caution">
    <text evidence="2">The sequence shown here is derived from an EMBL/GenBank/DDBJ whole genome shotgun (WGS) entry which is preliminary data.</text>
</comment>
<dbReference type="SMART" id="SM00245">
    <property type="entry name" value="TSPc"/>
    <property type="match status" value="1"/>
</dbReference>
<keyword evidence="2" id="KW-0378">Hydrolase</keyword>
<reference evidence="2 3" key="1">
    <citation type="submission" date="2020-08" db="EMBL/GenBank/DDBJ databases">
        <title>Genomic Encyclopedia of Type Strains, Phase IV (KMG-V): Genome sequencing to study the core and pangenomes of soil and plant-associated prokaryotes.</title>
        <authorList>
            <person name="Whitman W."/>
        </authorList>
    </citation>
    <scope>NUCLEOTIDE SEQUENCE [LARGE SCALE GENOMIC DNA]</scope>
    <source>
        <strain evidence="2 3">M2T3</strain>
    </source>
</reference>
<keyword evidence="2" id="KW-0645">Protease</keyword>
<dbReference type="AlphaFoldDB" id="A0A7X0MH63"/>
<dbReference type="Proteomes" id="UP000521017">
    <property type="component" value="Unassembled WGS sequence"/>
</dbReference>
<sequence>MFKKNLLIILLILFGTARFCFSQTLAYYKTSKYIKNYIWVPDANLKPSRLSFSAFNDMESLPESFIIPDQTVLVFLKKDRPDKTASLKLVFRCFIENISSADFKITDHKSHEFKQTVKFNNQGYQAPFFLNFDSLLVFDKKDLKIEISYKKLDEKRTTKFVLGDAWLGNNKIEKHLSPSEIFLNAPYSNINLKTRAQLTPFESAGQYAHFPVKQYEEYYKSNVFIENPSVKSENLLSEVFLSLLKAYPFYKERNLNKDQIISKAEILLHDNSSFCDRIAKINTFLNTEVRDPHFSIRSKCTIKPVTALVTPFYCYNFNNKAIVSAILDSELEEKIPLGSEILEINHKKVNLNQDFTIDRLNQSLKNAPGEKMTINFARPEGGLNEISYILKPKYIISKKYSGNKGDGYVFLNDSTAYYKINSINDHSVTTFISNLDSINTKKNLVLDLRNCGGGDFLAGARLLSSIVHKSFKYFDFEEVATGKLDSIIVNGNLSPLNFRKDGKISFIINRSSACVTELLASCLKRELRDVKIIGSENSIGALSFTYQVVLPDEDASFTTNAISPGKILVNGKSIETKGITPDICVKLEKVEDLAPYKDKVLQAAVSRIDL</sequence>
<dbReference type="RefSeq" id="WP_184623768.1">
    <property type="nucleotide sequence ID" value="NZ_JACHCC010000003.1"/>
</dbReference>
<dbReference type="EMBL" id="JACHCC010000003">
    <property type="protein sequence ID" value="MBB6499067.1"/>
    <property type="molecule type" value="Genomic_DNA"/>
</dbReference>
<dbReference type="Pfam" id="PF03572">
    <property type="entry name" value="Peptidase_S41"/>
    <property type="match status" value="1"/>
</dbReference>
<dbReference type="GO" id="GO:0006508">
    <property type="term" value="P:proteolysis"/>
    <property type="evidence" value="ECO:0007669"/>
    <property type="project" value="UniProtKB-KW"/>
</dbReference>
<dbReference type="PANTHER" id="PTHR32060:SF30">
    <property type="entry name" value="CARBOXY-TERMINAL PROCESSING PROTEASE CTPA"/>
    <property type="match status" value="1"/>
</dbReference>